<accession>A0A0G2FSB8</accession>
<comment type="caution">
    <text evidence="3">The sequence shown here is derived from an EMBL/GenBank/DDBJ whole genome shotgun (WGS) entry which is preliminary data.</text>
</comment>
<keyword evidence="1" id="KW-0812">Transmembrane</keyword>
<evidence type="ECO:0000313" key="3">
    <source>
        <dbReference type="EMBL" id="KKY14818.1"/>
    </source>
</evidence>
<dbReference type="InterPro" id="IPR040841">
    <property type="entry name" value="Luciferase_dom"/>
</dbReference>
<reference evidence="3 4" key="2">
    <citation type="submission" date="2015-05" db="EMBL/GenBank/DDBJ databases">
        <title>Distinctive expansion of gene families associated with plant cell wall degradation and secondary metabolism in the genomes of grapevine trunk pathogens.</title>
        <authorList>
            <person name="Lawrence D.P."/>
            <person name="Travadon R."/>
            <person name="Rolshausen P.E."/>
            <person name="Baumgartner K."/>
        </authorList>
    </citation>
    <scope>NUCLEOTIDE SEQUENCE [LARGE SCALE GENOMIC DNA]</scope>
    <source>
        <strain evidence="3">DS831</strain>
    </source>
</reference>
<gene>
    <name evidence="3" type="ORF">UCDDS831_g07996</name>
</gene>
<dbReference type="InterPro" id="IPR048273">
    <property type="entry name" value="Luciferase"/>
</dbReference>
<evidence type="ECO:0000259" key="2">
    <source>
        <dbReference type="Pfam" id="PF17648"/>
    </source>
</evidence>
<feature type="transmembrane region" description="Helical" evidence="1">
    <location>
        <begin position="42"/>
        <end position="64"/>
    </location>
</feature>
<proteinExistence type="predicted"/>
<sequence>MDHLRRLIPSRTTTTPGILTTTTITALTTVLIVLGIRDYRAFIALGPGGVPHNVLGWAAITLLIRPFALSKAQATRTDDYPQDDDEGFIRNLFANAALQNPDLLETKKSGYERHNPALFVSAQLLEDSEARKSLPHAALASSGEIGHPHPDLSIHLYVSPADARVLIEKGWGERHRMSVPAGSLVTKVIPIFGRIADTFLMIYGPRDDEEMAVLQTVLRNSIRFMTGRENFEVPEWKVRVSQ</sequence>
<dbReference type="Pfam" id="PF17648">
    <property type="entry name" value="Luciferase"/>
    <property type="match status" value="1"/>
</dbReference>
<dbReference type="EMBL" id="LAQI01000215">
    <property type="protein sequence ID" value="KKY14818.1"/>
    <property type="molecule type" value="Genomic_DNA"/>
</dbReference>
<name>A0A0G2FSB8_9PEZI</name>
<evidence type="ECO:0000256" key="1">
    <source>
        <dbReference type="SAM" id="Phobius"/>
    </source>
</evidence>
<dbReference type="PANTHER" id="PTHR38695:SF1">
    <property type="entry name" value="AMINO ACID PERMEASE_ SLC12A DOMAIN-CONTAINING PROTEIN"/>
    <property type="match status" value="1"/>
</dbReference>
<dbReference type="PANTHER" id="PTHR38695">
    <property type="entry name" value="AMINO ACID PERMEASE_ SLC12A DOMAIN-CONTAINING PROTEIN"/>
    <property type="match status" value="1"/>
</dbReference>
<keyword evidence="1" id="KW-1133">Transmembrane helix</keyword>
<feature type="domain" description="Luciferase" evidence="2">
    <location>
        <begin position="143"/>
        <end position="220"/>
    </location>
</feature>
<keyword evidence="1" id="KW-0472">Membrane</keyword>
<reference evidence="3 4" key="1">
    <citation type="submission" date="2015-03" db="EMBL/GenBank/DDBJ databases">
        <authorList>
            <person name="Morales-Cruz A."/>
            <person name="Amrine K.C."/>
            <person name="Cantu D."/>
        </authorList>
    </citation>
    <scope>NUCLEOTIDE SEQUENCE [LARGE SCALE GENOMIC DNA]</scope>
    <source>
        <strain evidence="3">DS831</strain>
    </source>
</reference>
<organism evidence="3 4">
    <name type="scientific">Diplodia seriata</name>
    <dbReference type="NCBI Taxonomy" id="420778"/>
    <lineage>
        <taxon>Eukaryota</taxon>
        <taxon>Fungi</taxon>
        <taxon>Dikarya</taxon>
        <taxon>Ascomycota</taxon>
        <taxon>Pezizomycotina</taxon>
        <taxon>Dothideomycetes</taxon>
        <taxon>Dothideomycetes incertae sedis</taxon>
        <taxon>Botryosphaeriales</taxon>
        <taxon>Botryosphaeriaceae</taxon>
        <taxon>Diplodia</taxon>
    </lineage>
</organism>
<dbReference type="Proteomes" id="UP000034182">
    <property type="component" value="Unassembled WGS sequence"/>
</dbReference>
<dbReference type="AlphaFoldDB" id="A0A0G2FSB8"/>
<feature type="transmembrane region" description="Helical" evidence="1">
    <location>
        <begin position="12"/>
        <end position="36"/>
    </location>
</feature>
<evidence type="ECO:0000313" key="4">
    <source>
        <dbReference type="Proteomes" id="UP000034182"/>
    </source>
</evidence>
<protein>
    <recommendedName>
        <fullName evidence="2">Luciferase domain-containing protein</fullName>
    </recommendedName>
</protein>